<evidence type="ECO:0000313" key="3">
    <source>
        <dbReference type="Proteomes" id="UP001596495"/>
    </source>
</evidence>
<evidence type="ECO:0000259" key="1">
    <source>
        <dbReference type="Pfam" id="PF13590"/>
    </source>
</evidence>
<dbReference type="Pfam" id="PF13590">
    <property type="entry name" value="DUF4136"/>
    <property type="match status" value="1"/>
</dbReference>
<comment type="caution">
    <text evidence="2">The sequence shown here is derived from an EMBL/GenBank/DDBJ whole genome shotgun (WGS) entry which is preliminary data.</text>
</comment>
<name>A0ABW2RAC6_9BURK</name>
<accession>A0ABW2RAC6</accession>
<dbReference type="RefSeq" id="WP_382257115.1">
    <property type="nucleotide sequence ID" value="NZ_JBHTBX010000006.1"/>
</dbReference>
<dbReference type="Proteomes" id="UP001596495">
    <property type="component" value="Unassembled WGS sequence"/>
</dbReference>
<dbReference type="InterPro" id="IPR025411">
    <property type="entry name" value="DUF4136"/>
</dbReference>
<evidence type="ECO:0000313" key="2">
    <source>
        <dbReference type="EMBL" id="MFC7435041.1"/>
    </source>
</evidence>
<gene>
    <name evidence="2" type="ORF">ACFQNJ_11050</name>
</gene>
<proteinExistence type="predicted"/>
<protein>
    <submittedName>
        <fullName evidence="2">DUF4136 domain-containing protein</fullName>
    </submittedName>
</protein>
<feature type="domain" description="DUF4136" evidence="1">
    <location>
        <begin position="60"/>
        <end position="200"/>
    </location>
</feature>
<sequence>MTPIARNRFVSILLLASALVLGGCASVLRVDNQVESFASWDSGQGAPAAPQYYLFERLPSQREGPAAKAQTELEQWTIDSLAALGWRVAGTDDPAPAWRVQVQASSVRLPYAPWEEPRDGFWSGVGIYGSRGGWGVGGRFGWPMYPYHTTPYYQRQVSLVVRDAATGRVVYETSAAHDGRWNSTPELWKAIIRAALSEFPVPRPGSRQVNIDLPR</sequence>
<organism evidence="2 3">
    <name type="scientific">Hydrogenophaga bisanensis</name>
    <dbReference type="NCBI Taxonomy" id="439611"/>
    <lineage>
        <taxon>Bacteria</taxon>
        <taxon>Pseudomonadati</taxon>
        <taxon>Pseudomonadota</taxon>
        <taxon>Betaproteobacteria</taxon>
        <taxon>Burkholderiales</taxon>
        <taxon>Comamonadaceae</taxon>
        <taxon>Hydrogenophaga</taxon>
    </lineage>
</organism>
<dbReference type="EMBL" id="JBHTBX010000006">
    <property type="protein sequence ID" value="MFC7435041.1"/>
    <property type="molecule type" value="Genomic_DNA"/>
</dbReference>
<dbReference type="PROSITE" id="PS51257">
    <property type="entry name" value="PROKAR_LIPOPROTEIN"/>
    <property type="match status" value="1"/>
</dbReference>
<reference evidence="3" key="1">
    <citation type="journal article" date="2019" name="Int. J. Syst. Evol. Microbiol.">
        <title>The Global Catalogue of Microorganisms (GCM) 10K type strain sequencing project: providing services to taxonomists for standard genome sequencing and annotation.</title>
        <authorList>
            <consortium name="The Broad Institute Genomics Platform"/>
            <consortium name="The Broad Institute Genome Sequencing Center for Infectious Disease"/>
            <person name="Wu L."/>
            <person name="Ma J."/>
        </authorList>
    </citation>
    <scope>NUCLEOTIDE SEQUENCE [LARGE SCALE GENOMIC DNA]</scope>
    <source>
        <strain evidence="3">CCUG 54518</strain>
    </source>
</reference>
<keyword evidence="3" id="KW-1185">Reference proteome</keyword>